<dbReference type="SUPFAM" id="SSF50978">
    <property type="entry name" value="WD40 repeat-like"/>
    <property type="match status" value="1"/>
</dbReference>
<dbReference type="PROSITE" id="PS50082">
    <property type="entry name" value="WD_REPEATS_2"/>
    <property type="match status" value="1"/>
</dbReference>
<accession>A0A504XNM5</accession>
<evidence type="ECO:0000256" key="1">
    <source>
        <dbReference type="ARBA" id="ARBA00022574"/>
    </source>
</evidence>
<dbReference type="InterPro" id="IPR001680">
    <property type="entry name" value="WD40_rpt"/>
</dbReference>
<dbReference type="PANTHER" id="PTHR22838">
    <property type="entry name" value="WD REPEAT PROTEIN 26-RELATED"/>
    <property type="match status" value="1"/>
</dbReference>
<dbReference type="InterPro" id="IPR036322">
    <property type="entry name" value="WD40_repeat_dom_sf"/>
</dbReference>
<comment type="caution">
    <text evidence="4">The sequence shown here is derived from an EMBL/GenBank/DDBJ whole genome shotgun (WGS) entry which is preliminary data.</text>
</comment>
<name>A0A504XNM5_LEIDO</name>
<dbReference type="InterPro" id="IPR006594">
    <property type="entry name" value="LisH"/>
</dbReference>
<feature type="repeat" description="WD" evidence="3">
    <location>
        <begin position="407"/>
        <end position="448"/>
    </location>
</feature>
<dbReference type="InterPro" id="IPR015943">
    <property type="entry name" value="WD40/YVTN_repeat-like_dom_sf"/>
</dbReference>
<dbReference type="PANTHER" id="PTHR22838:SF0">
    <property type="entry name" value="WD REPEAT-CONTAINING PROTEIN 26"/>
    <property type="match status" value="1"/>
</dbReference>
<evidence type="ECO:0008006" key="6">
    <source>
        <dbReference type="Google" id="ProtNLM"/>
    </source>
</evidence>
<dbReference type="AlphaFoldDB" id="A0A504XNM5"/>
<dbReference type="VEuPathDB" id="TriTrypDB:LdCL_130005100"/>
<dbReference type="Proteomes" id="UP000318821">
    <property type="component" value="Unassembled WGS sequence"/>
</dbReference>
<dbReference type="PROSITE" id="PS50896">
    <property type="entry name" value="LISH"/>
    <property type="match status" value="1"/>
</dbReference>
<dbReference type="SMART" id="SM00320">
    <property type="entry name" value="WD40"/>
    <property type="match status" value="4"/>
</dbReference>
<dbReference type="Pfam" id="PF00400">
    <property type="entry name" value="WD40"/>
    <property type="match status" value="1"/>
</dbReference>
<proteinExistence type="predicted"/>
<sequence length="847" mass="93402">MNFQAAPNSGGQGDAGGSARAAFTPTSIVDIESNDVTRNEMVQIILAWLIEEGFTSSAQILREEATCQFRGEHYLRKTLRGLSRAIEESSWESAQKSLKKLQTKAATKSGLRPEGSSPAALLVRSLPFLLAQQQYMELVEQDNDQRTFTFFMRSIKPFERSISREHFQKLTYLLTCKTVAESSNVYPEYRGWTAELGRAQLLQHIRTQVGSVDYSNYCRHGNVCMPPSVELTRPLRTVFQQSFSYELVSRQHPDLVRRLQRTTITSLSAPLEAQLPATEPFLSIDASALVRSTFSTLAPGDARQCVKLTACQPFLSHSAVVAATDNGAVLWIPTGPLSCSDVAAPSSEACAADKPQLLYHHKHPIRDLRRTGTKLLCWGSCETLVLNVQPLFDSGSVAPANDCVACVLTHAADVYAGCFFPCGTLAVTGLSEGTVCIWDLNTGTKMYEHLFSNYGVVSLVMNRTGTSYFAASKDGTIRVVDVATGVLTASLVSPIAMEICSLAVSPSSTFLLASYRGGLMRMWDVLTGAPLPYRFTGTENNTKARSPTSFGNTDAELFSGGEDGCLYFWTLRSRDRATKPVIPACTSEAPRSANLYLSQASINVNLVHYAAQLPLHRLPITDVKLLDCLVPVAEIHALSTEQTPPERQSANRHTTETSPTYCTAYRRPVQLLLSRCCNPDRIVRFDFRMLLARSFRASSAHISGLDKFKMCRLLEKLMLSSASTQQALRGLKVPRSLLHRRGQHNRLLQSHRFEVGRPAPRSWDQVVMGWKVCSMNDYSLLVAAASLAAGSSRQHACERRFAAKNMHAVTGANRRQHAKSLQLLDPPPHLKASRARVRLRVYGNAEG</sequence>
<reference evidence="5" key="1">
    <citation type="submission" date="2019-02" db="EMBL/GenBank/DDBJ databases">
        <title>FDA dAtabase for Regulatory Grade micrObial Sequences (FDA-ARGOS): Supporting development and validation of Infectious Disease Dx tests.</title>
        <authorList>
            <person name="Duncan R."/>
            <person name="Fisher C."/>
            <person name="Tallon L."/>
            <person name="Sadzewicz L."/>
            <person name="Sengamalay N."/>
            <person name="Ott S."/>
            <person name="Godinez A."/>
            <person name="Nagaraj S."/>
            <person name="Vavikolanu K."/>
            <person name="Vyas G."/>
            <person name="Nadendla S."/>
            <person name="Aluvathingal J."/>
            <person name="Sichtig H."/>
        </authorList>
    </citation>
    <scope>NUCLEOTIDE SEQUENCE [LARGE SCALE GENOMIC DNA]</scope>
    <source>
        <strain evidence="5">FDAARGOS_360</strain>
    </source>
</reference>
<organism evidence="4 5">
    <name type="scientific">Leishmania donovani</name>
    <dbReference type="NCBI Taxonomy" id="5661"/>
    <lineage>
        <taxon>Eukaryota</taxon>
        <taxon>Discoba</taxon>
        <taxon>Euglenozoa</taxon>
        <taxon>Kinetoplastea</taxon>
        <taxon>Metakinetoplastina</taxon>
        <taxon>Trypanosomatida</taxon>
        <taxon>Trypanosomatidae</taxon>
        <taxon>Leishmaniinae</taxon>
        <taxon>Leishmania</taxon>
    </lineage>
</organism>
<keyword evidence="1 3" id="KW-0853">WD repeat</keyword>
<dbReference type="EMBL" id="RHLD01000039">
    <property type="protein sequence ID" value="TPP50173.1"/>
    <property type="molecule type" value="Genomic_DNA"/>
</dbReference>
<dbReference type="VEuPathDB" id="TriTrypDB:LdBPK_130010.1"/>
<evidence type="ECO:0000256" key="2">
    <source>
        <dbReference type="ARBA" id="ARBA00022737"/>
    </source>
</evidence>
<keyword evidence="2" id="KW-0677">Repeat</keyword>
<dbReference type="Gene3D" id="2.130.10.10">
    <property type="entry name" value="YVTN repeat-like/Quinoprotein amine dehydrogenase"/>
    <property type="match status" value="1"/>
</dbReference>
<dbReference type="VEuPathDB" id="TriTrypDB:LDHU3_13.0020"/>
<evidence type="ECO:0000313" key="4">
    <source>
        <dbReference type="EMBL" id="TPP50173.1"/>
    </source>
</evidence>
<evidence type="ECO:0000313" key="5">
    <source>
        <dbReference type="Proteomes" id="UP000318821"/>
    </source>
</evidence>
<protein>
    <recommendedName>
        <fullName evidence="6">Guanine nucleotide-binding protein subunit beta-like protein</fullName>
    </recommendedName>
</protein>
<dbReference type="InterPro" id="IPR051350">
    <property type="entry name" value="WD_repeat-ST_regulator"/>
</dbReference>
<gene>
    <name evidence="4" type="ORF">CGC20_17600</name>
</gene>
<evidence type="ECO:0000256" key="3">
    <source>
        <dbReference type="PROSITE-ProRule" id="PRU00221"/>
    </source>
</evidence>